<sequence length="89" mass="9799">MSLFRLLFRWVVLAVGAIIGIGFFLFALLAFVAILLVGLLTGRKPSAAFRMNRNPWAPRRAPVPPGDVVDIEAREVKDPAPLPLQPPPR</sequence>
<keyword evidence="1" id="KW-0812">Transmembrane</keyword>
<dbReference type="RefSeq" id="WP_394486810.1">
    <property type="nucleotide sequence ID" value="NZ_JBIGIA010000003.1"/>
</dbReference>
<feature type="transmembrane region" description="Helical" evidence="1">
    <location>
        <begin position="12"/>
        <end position="41"/>
    </location>
</feature>
<organism evidence="2 3">
    <name type="scientific">Pelomonas nitida</name>
    <dbReference type="NCBI Taxonomy" id="3299027"/>
    <lineage>
        <taxon>Bacteria</taxon>
        <taxon>Pseudomonadati</taxon>
        <taxon>Pseudomonadota</taxon>
        <taxon>Betaproteobacteria</taxon>
        <taxon>Burkholderiales</taxon>
        <taxon>Sphaerotilaceae</taxon>
        <taxon>Roseateles</taxon>
    </lineage>
</organism>
<protein>
    <submittedName>
        <fullName evidence="2">Uncharacterized protein</fullName>
    </submittedName>
</protein>
<accession>A0ABW7G2L1</accession>
<keyword evidence="1" id="KW-0472">Membrane</keyword>
<name>A0ABW7G2L1_9BURK</name>
<keyword evidence="1" id="KW-1133">Transmembrane helix</keyword>
<dbReference type="EMBL" id="JBIGIA010000003">
    <property type="protein sequence ID" value="MFG6456099.1"/>
    <property type="molecule type" value="Genomic_DNA"/>
</dbReference>
<evidence type="ECO:0000313" key="2">
    <source>
        <dbReference type="EMBL" id="MFG6456099.1"/>
    </source>
</evidence>
<dbReference type="Proteomes" id="UP001606305">
    <property type="component" value="Unassembled WGS sequence"/>
</dbReference>
<comment type="caution">
    <text evidence="2">The sequence shown here is derived from an EMBL/GenBank/DDBJ whole genome shotgun (WGS) entry which is preliminary data.</text>
</comment>
<proteinExistence type="predicted"/>
<evidence type="ECO:0000313" key="3">
    <source>
        <dbReference type="Proteomes" id="UP001606305"/>
    </source>
</evidence>
<gene>
    <name evidence="2" type="ORF">ACG00X_04565</name>
</gene>
<keyword evidence="3" id="KW-1185">Reference proteome</keyword>
<evidence type="ECO:0000256" key="1">
    <source>
        <dbReference type="SAM" id="Phobius"/>
    </source>
</evidence>
<reference evidence="2 3" key="1">
    <citation type="submission" date="2024-09" db="EMBL/GenBank/DDBJ databases">
        <title>Novel species of the genus Pelomonas and Roseateles isolated from streams.</title>
        <authorList>
            <person name="Lu H."/>
        </authorList>
    </citation>
    <scope>NUCLEOTIDE SEQUENCE [LARGE SCALE GENOMIC DNA]</scope>
    <source>
        <strain evidence="2 3">BYS96W</strain>
    </source>
</reference>